<reference evidence="2 3" key="1">
    <citation type="journal article" date="2015" name="Nature">
        <title>rRNA introns, odd ribosomes, and small enigmatic genomes across a large radiation of phyla.</title>
        <authorList>
            <person name="Brown C.T."/>
            <person name="Hug L.A."/>
            <person name="Thomas B.C."/>
            <person name="Sharon I."/>
            <person name="Castelle C.J."/>
            <person name="Singh A."/>
            <person name="Wilkins M.J."/>
            <person name="Williams K.H."/>
            <person name="Banfield J.F."/>
        </authorList>
    </citation>
    <scope>NUCLEOTIDE SEQUENCE [LARGE SCALE GENOMIC DNA]</scope>
</reference>
<evidence type="ECO:0000313" key="2">
    <source>
        <dbReference type="EMBL" id="KKU58094.1"/>
    </source>
</evidence>
<dbReference type="Proteomes" id="UP000034307">
    <property type="component" value="Unassembled WGS sequence"/>
</dbReference>
<evidence type="ECO:0000313" key="3">
    <source>
        <dbReference type="Proteomes" id="UP000034307"/>
    </source>
</evidence>
<organism evidence="2 3">
    <name type="scientific">Candidatus Amesbacteria bacterium GW2011_GWA2_47_11b</name>
    <dbReference type="NCBI Taxonomy" id="1618358"/>
    <lineage>
        <taxon>Bacteria</taxon>
        <taxon>Candidatus Amesiibacteriota</taxon>
    </lineage>
</organism>
<proteinExistence type="predicted"/>
<dbReference type="STRING" id="1618358.UX80_C0006G0064"/>
<gene>
    <name evidence="2" type="ORF">UX80_C0006G0064</name>
</gene>
<name>A0A0G1RLC5_9BACT</name>
<keyword evidence="1" id="KW-0812">Transmembrane</keyword>
<protein>
    <submittedName>
        <fullName evidence="2">Uncharacterized protein</fullName>
    </submittedName>
</protein>
<dbReference type="EMBL" id="LCNO01000006">
    <property type="protein sequence ID" value="KKU58094.1"/>
    <property type="molecule type" value="Genomic_DNA"/>
</dbReference>
<comment type="caution">
    <text evidence="2">The sequence shown here is derived from an EMBL/GenBank/DDBJ whole genome shotgun (WGS) entry which is preliminary data.</text>
</comment>
<evidence type="ECO:0000256" key="1">
    <source>
        <dbReference type="SAM" id="Phobius"/>
    </source>
</evidence>
<accession>A0A0G1RLC5</accession>
<dbReference type="AlphaFoldDB" id="A0A0G1RLC5"/>
<feature type="transmembrane region" description="Helical" evidence="1">
    <location>
        <begin position="12"/>
        <end position="31"/>
    </location>
</feature>
<sequence length="41" mass="4416">MEVNKKGWRDWTGWVLAGAVSGSIALVWGLVQILGKLCGCL</sequence>
<keyword evidence="1" id="KW-1133">Transmembrane helix</keyword>
<keyword evidence="1" id="KW-0472">Membrane</keyword>